<dbReference type="Gene3D" id="1.50.10.130">
    <property type="entry name" value="Terpene synthase, N-terminal domain"/>
    <property type="match status" value="1"/>
</dbReference>
<keyword evidence="3" id="KW-0479">Metal-binding</keyword>
<evidence type="ECO:0000256" key="1">
    <source>
        <dbReference type="ARBA" id="ARBA00001936"/>
    </source>
</evidence>
<dbReference type="SFLD" id="SFLDS00005">
    <property type="entry name" value="Isoprenoid_Synthase_Type_I"/>
    <property type="match status" value="1"/>
</dbReference>
<dbReference type="OMA" id="WISVTGH"/>
<dbReference type="InterPro" id="IPR001906">
    <property type="entry name" value="Terpene_synth_N"/>
</dbReference>
<evidence type="ECO:0000256" key="2">
    <source>
        <dbReference type="ARBA" id="ARBA00001946"/>
    </source>
</evidence>
<keyword evidence="4" id="KW-0460">Magnesium</keyword>
<dbReference type="GO" id="GO:0010333">
    <property type="term" value="F:terpene synthase activity"/>
    <property type="evidence" value="ECO:0007669"/>
    <property type="project" value="InterPro"/>
</dbReference>
<keyword evidence="5" id="KW-0456">Lyase</keyword>
<accession>A0A835CYR2</accession>
<feature type="domain" description="Terpene synthase N-terminal" evidence="6">
    <location>
        <begin position="46"/>
        <end position="152"/>
    </location>
</feature>
<sequence length="607" mass="70874">MAHQRLFPQLLSFSSRHVDPAIRSLDTTGIQHSEVPRRSANYKPSIWNNDFLQSLNSDYLGEIYVRKIQRLKDDVKRRFDEAMEPLSLLELINTLQRLGVGYHFENEIKRALDTILPIDKNNGLEEEDLYATALHFRLLRQYGYEVSQDKMNISLPLYIFSLYSHAHIQTHLTRYFLKKLDIFKSFKDEKDGAFKASISEDIKGMISLYEASYYAVEGEDLLDEAQEFTARHLKELKESIAPHLVKQVSHALELPLHWTLPRIEARWFIDFYKMKEDMDPLLLEFAKLDFNMLQATYQQELKVVSRWWKSLDLGKTLSFARDRLVECFLWAKGLCFEPQFGNCRKQITKTTLFITTIDDIYDVYGSLDELKLFTDAVERWDVNTLQDLPEYMKICFIALYNTSNEMACEILKEKGWDIIPYIKKAWADLCKAYLVEAKWYYTGYRPSLEEYMNNAWISIMGNVIHVHAFFLGIKITKEALECLMEYPNLVRWSNLVVRFADDLGTSTDELERGDVPKSIQCYMHESGVSEETAREHIKHLIRDTMKKMNKDRVASSPFPQPFISAAVNATRTAQFMYQYGDGHGVPDQETKERVFSLLVEPIPLMEG</sequence>
<proteinExistence type="predicted"/>
<organism evidence="8 9">
    <name type="scientific">Tetracentron sinense</name>
    <name type="common">Spur-leaf</name>
    <dbReference type="NCBI Taxonomy" id="13715"/>
    <lineage>
        <taxon>Eukaryota</taxon>
        <taxon>Viridiplantae</taxon>
        <taxon>Streptophyta</taxon>
        <taxon>Embryophyta</taxon>
        <taxon>Tracheophyta</taxon>
        <taxon>Spermatophyta</taxon>
        <taxon>Magnoliopsida</taxon>
        <taxon>Trochodendrales</taxon>
        <taxon>Trochodendraceae</taxon>
        <taxon>Tetracentron</taxon>
    </lineage>
</organism>
<dbReference type="FunFam" id="1.10.600.10:FF:000007">
    <property type="entry name" value="Isoprene synthase, chloroplastic"/>
    <property type="match status" value="1"/>
</dbReference>
<comment type="caution">
    <text evidence="8">The sequence shown here is derived from an EMBL/GenBank/DDBJ whole genome shotgun (WGS) entry which is preliminary data.</text>
</comment>
<dbReference type="SFLD" id="SFLDG01019">
    <property type="entry name" value="Terpene_Cyclase_Like_1_C_Termi"/>
    <property type="match status" value="1"/>
</dbReference>
<dbReference type="SFLD" id="SFLDG01604">
    <property type="entry name" value="Terpene_Cyclase_Like_1_C_Termi"/>
    <property type="match status" value="1"/>
</dbReference>
<keyword evidence="9" id="KW-1185">Reference proteome</keyword>
<evidence type="ECO:0000313" key="9">
    <source>
        <dbReference type="Proteomes" id="UP000655225"/>
    </source>
</evidence>
<dbReference type="GO" id="GO:0000287">
    <property type="term" value="F:magnesium ion binding"/>
    <property type="evidence" value="ECO:0007669"/>
    <property type="project" value="InterPro"/>
</dbReference>
<dbReference type="InterPro" id="IPR044814">
    <property type="entry name" value="Terpene_cyclase_plant_C1"/>
</dbReference>
<name>A0A835CYR2_TETSI</name>
<dbReference type="GO" id="GO:0016102">
    <property type="term" value="P:diterpenoid biosynthetic process"/>
    <property type="evidence" value="ECO:0007669"/>
    <property type="project" value="InterPro"/>
</dbReference>
<evidence type="ECO:0000259" key="6">
    <source>
        <dbReference type="Pfam" id="PF01397"/>
    </source>
</evidence>
<dbReference type="InterPro" id="IPR008930">
    <property type="entry name" value="Terpenoid_cyclase/PrenylTrfase"/>
</dbReference>
<dbReference type="PANTHER" id="PTHR31225">
    <property type="entry name" value="OS04G0344100 PROTEIN-RELATED"/>
    <property type="match status" value="1"/>
</dbReference>
<dbReference type="SUPFAM" id="SSF48239">
    <property type="entry name" value="Terpenoid cyclases/Protein prenyltransferases"/>
    <property type="match status" value="2"/>
</dbReference>
<evidence type="ECO:0000256" key="4">
    <source>
        <dbReference type="ARBA" id="ARBA00022842"/>
    </source>
</evidence>
<dbReference type="Pfam" id="PF03936">
    <property type="entry name" value="Terpene_synth_C"/>
    <property type="match status" value="1"/>
</dbReference>
<gene>
    <name evidence="8" type="ORF">HHK36_030500</name>
</gene>
<dbReference type="InterPro" id="IPR008949">
    <property type="entry name" value="Isoprenoid_synthase_dom_sf"/>
</dbReference>
<dbReference type="InterPro" id="IPR005630">
    <property type="entry name" value="Terpene_synthase_metal-bd"/>
</dbReference>
<comment type="cofactor">
    <cofactor evidence="2">
        <name>Mg(2+)</name>
        <dbReference type="ChEBI" id="CHEBI:18420"/>
    </cofactor>
</comment>
<reference evidence="8 9" key="1">
    <citation type="submission" date="2020-04" db="EMBL/GenBank/DDBJ databases">
        <title>Plant Genome Project.</title>
        <authorList>
            <person name="Zhang R.-G."/>
        </authorList>
    </citation>
    <scope>NUCLEOTIDE SEQUENCE [LARGE SCALE GENOMIC DNA]</scope>
    <source>
        <strain evidence="8">YNK0</strain>
        <tissue evidence="8">Leaf</tissue>
    </source>
</reference>
<dbReference type="SUPFAM" id="SSF48576">
    <property type="entry name" value="Terpenoid synthases"/>
    <property type="match status" value="1"/>
</dbReference>
<feature type="domain" description="Terpene synthase metal-binding" evidence="7">
    <location>
        <begin position="309"/>
        <end position="547"/>
    </location>
</feature>
<dbReference type="AlphaFoldDB" id="A0A835CYR2"/>
<dbReference type="CDD" id="cd00684">
    <property type="entry name" value="Terpene_cyclase_plant_C1"/>
    <property type="match status" value="1"/>
</dbReference>
<dbReference type="InterPro" id="IPR034741">
    <property type="entry name" value="Terpene_cyclase-like_1_C"/>
</dbReference>
<dbReference type="OrthoDB" id="1936865at2759"/>
<evidence type="ECO:0000256" key="3">
    <source>
        <dbReference type="ARBA" id="ARBA00022723"/>
    </source>
</evidence>
<feature type="domain" description="Terpene synthase N-terminal" evidence="6">
    <location>
        <begin position="181"/>
        <end position="252"/>
    </location>
</feature>
<evidence type="ECO:0000259" key="7">
    <source>
        <dbReference type="Pfam" id="PF03936"/>
    </source>
</evidence>
<dbReference type="InterPro" id="IPR050148">
    <property type="entry name" value="Terpene_synthase-like"/>
</dbReference>
<dbReference type="InterPro" id="IPR036965">
    <property type="entry name" value="Terpene_synth_N_sf"/>
</dbReference>
<dbReference type="Pfam" id="PF01397">
    <property type="entry name" value="Terpene_synth"/>
    <property type="match status" value="2"/>
</dbReference>
<evidence type="ECO:0000256" key="5">
    <source>
        <dbReference type="ARBA" id="ARBA00023239"/>
    </source>
</evidence>
<dbReference type="EMBL" id="JABCRI010000024">
    <property type="protein sequence ID" value="KAF8377127.1"/>
    <property type="molecule type" value="Genomic_DNA"/>
</dbReference>
<evidence type="ECO:0000313" key="8">
    <source>
        <dbReference type="EMBL" id="KAF8377127.1"/>
    </source>
</evidence>
<dbReference type="Gene3D" id="1.10.600.10">
    <property type="entry name" value="Farnesyl Diphosphate Synthase"/>
    <property type="match status" value="1"/>
</dbReference>
<comment type="cofactor">
    <cofactor evidence="1">
        <name>Mn(2+)</name>
        <dbReference type="ChEBI" id="CHEBI:29035"/>
    </cofactor>
</comment>
<dbReference type="Proteomes" id="UP000655225">
    <property type="component" value="Unassembled WGS sequence"/>
</dbReference>
<dbReference type="PANTHER" id="PTHR31225:SF245">
    <property type="entry name" value="(-)-ALPHA-TERPINEOL SYNTHASE-LIKE"/>
    <property type="match status" value="1"/>
</dbReference>
<protein>
    <submittedName>
        <fullName evidence="8">Uncharacterized protein</fullName>
    </submittedName>
</protein>